<evidence type="ECO:0000313" key="2">
    <source>
        <dbReference type="EMBL" id="GFH62016.1"/>
    </source>
</evidence>
<dbReference type="SMART" id="SM00317">
    <property type="entry name" value="SET"/>
    <property type="match status" value="1"/>
</dbReference>
<proteinExistence type="predicted"/>
<keyword evidence="3" id="KW-1185">Reference proteome</keyword>
<gene>
    <name evidence="2" type="ORF">CTEN210_18492</name>
</gene>
<dbReference type="Pfam" id="PF00856">
    <property type="entry name" value="SET"/>
    <property type="match status" value="1"/>
</dbReference>
<dbReference type="SUPFAM" id="SSF48403">
    <property type="entry name" value="Ankyrin repeat"/>
    <property type="match status" value="1"/>
</dbReference>
<dbReference type="Pfam" id="PF12796">
    <property type="entry name" value="Ank_2"/>
    <property type="match status" value="1"/>
</dbReference>
<organism evidence="2 3">
    <name type="scientific">Chaetoceros tenuissimus</name>
    <dbReference type="NCBI Taxonomy" id="426638"/>
    <lineage>
        <taxon>Eukaryota</taxon>
        <taxon>Sar</taxon>
        <taxon>Stramenopiles</taxon>
        <taxon>Ochrophyta</taxon>
        <taxon>Bacillariophyta</taxon>
        <taxon>Coscinodiscophyceae</taxon>
        <taxon>Chaetocerotophycidae</taxon>
        <taxon>Chaetocerotales</taxon>
        <taxon>Chaetocerotaceae</taxon>
        <taxon>Chaetoceros</taxon>
    </lineage>
</organism>
<dbReference type="InterPro" id="IPR002110">
    <property type="entry name" value="Ankyrin_rpt"/>
</dbReference>
<dbReference type="Gene3D" id="2.170.270.10">
    <property type="entry name" value="SET domain"/>
    <property type="match status" value="1"/>
</dbReference>
<evidence type="ECO:0000313" key="3">
    <source>
        <dbReference type="Proteomes" id="UP001054902"/>
    </source>
</evidence>
<feature type="domain" description="SET" evidence="1">
    <location>
        <begin position="503"/>
        <end position="650"/>
    </location>
</feature>
<dbReference type="InterPro" id="IPR036770">
    <property type="entry name" value="Ankyrin_rpt-contain_sf"/>
</dbReference>
<name>A0AAD3DEV1_9STRA</name>
<evidence type="ECO:0000259" key="1">
    <source>
        <dbReference type="PROSITE" id="PS50280"/>
    </source>
</evidence>
<reference evidence="2 3" key="1">
    <citation type="journal article" date="2021" name="Sci. Rep.">
        <title>The genome of the diatom Chaetoceros tenuissimus carries an ancient integrated fragment of an extant virus.</title>
        <authorList>
            <person name="Hongo Y."/>
            <person name="Kimura K."/>
            <person name="Takaki Y."/>
            <person name="Yoshida Y."/>
            <person name="Baba S."/>
            <person name="Kobayashi G."/>
            <person name="Nagasaki K."/>
            <person name="Hano T."/>
            <person name="Tomaru Y."/>
        </authorList>
    </citation>
    <scope>NUCLEOTIDE SEQUENCE [LARGE SCALE GENOMIC DNA]</scope>
    <source>
        <strain evidence="2 3">NIES-3715</strain>
    </source>
</reference>
<dbReference type="Gene3D" id="1.25.40.20">
    <property type="entry name" value="Ankyrin repeat-containing domain"/>
    <property type="match status" value="1"/>
</dbReference>
<sequence>MNFLSTIVQAPFKRQRVQEPKEPEEPSANLTVAETFKKKEQEAHIFLDALCHAILFESIPNIKKCLLEVINQHISVNKMVQRKSLDGTMRWTNPILTWVQDRYEKSAYDQKKIRKTKLQRKWNNPSALEKDACDILKMLLDCGADPYVCFPDTKQDPLHVAIADGFPQCVMALVRHVEYDIQRLAKQDSHGDSVVHSALANGHFDCAEIMLFSKQKKLELSLDDLLDQLEDDKGDNLLAALVRYTDIRYDDVQVSKADQISSQSYDLLKKIVDYLKQNDNTRPLLKQNKRYENVAAVAARCGTYHELKLVLSLNYMSNFFKENGNISIPIANTCTGGLALGSANVKSPLDLAKETHFLIVSNLNGEGGTLVHFENSGICGCEEYVNCKSAMKSWKISIERCIELLRNLSSSIPCDLQLIQKYRQLESERRFSSNRRNVKILTTQSLTRRACNLRRKLIESSESSKQVDLPHMLNLSAVKTRYIENAIISILESGNHCLKKLIPKLIRDPQDPCHRASLSLTAHFGLFAAEDIPADTIIIEYAGEVRYDDEGHGMYEVIPEYAVKLETCEAFILSRSSDEYVPTVLLDAEFDFNEGSLINDHRWSLDGDEDVLHRKVNVKFVEAVVEGWPHIFVMSTCKIKRDEELLIDYGSEYWDKVENERYKKKEMGIK</sequence>
<dbReference type="InterPro" id="IPR046341">
    <property type="entry name" value="SET_dom_sf"/>
</dbReference>
<dbReference type="EMBL" id="BLLK01000075">
    <property type="protein sequence ID" value="GFH62016.1"/>
    <property type="molecule type" value="Genomic_DNA"/>
</dbReference>
<dbReference type="Proteomes" id="UP001054902">
    <property type="component" value="Unassembled WGS sequence"/>
</dbReference>
<dbReference type="SUPFAM" id="SSF82199">
    <property type="entry name" value="SET domain"/>
    <property type="match status" value="1"/>
</dbReference>
<comment type="caution">
    <text evidence="2">The sequence shown here is derived from an EMBL/GenBank/DDBJ whole genome shotgun (WGS) entry which is preliminary data.</text>
</comment>
<dbReference type="InterPro" id="IPR001214">
    <property type="entry name" value="SET_dom"/>
</dbReference>
<accession>A0AAD3DEV1</accession>
<dbReference type="AlphaFoldDB" id="A0AAD3DEV1"/>
<dbReference type="PROSITE" id="PS50280">
    <property type="entry name" value="SET"/>
    <property type="match status" value="1"/>
</dbReference>
<protein>
    <recommendedName>
        <fullName evidence="1">SET domain-containing protein</fullName>
    </recommendedName>
</protein>